<keyword evidence="2" id="KW-0805">Transcription regulation</keyword>
<sequence>MLETAAEHIEPELLRQLKAGSEAAFTRIYHLYWERLFFMAHKRLGMREDAREVVQNIFLTLWQKKESLDIQSLPLYLGAMTRYAVYRHLANEKRRESHLKHLQNKQARFVAETIDLENKQLIEILTRLSNDLPEKYRVVFIHHKLLDQPLEDVAARLGVSPRTAEAYVARVMAIMRQQMQKLAYAIFIF</sequence>
<dbReference type="PANTHER" id="PTHR43133">
    <property type="entry name" value="RNA POLYMERASE ECF-TYPE SIGMA FACTO"/>
    <property type="match status" value="1"/>
</dbReference>
<evidence type="ECO:0000259" key="6">
    <source>
        <dbReference type="Pfam" id="PF08281"/>
    </source>
</evidence>
<dbReference type="Gene3D" id="1.10.1740.10">
    <property type="match status" value="1"/>
</dbReference>
<reference evidence="7 8" key="1">
    <citation type="submission" date="2015-04" db="EMBL/GenBank/DDBJ databases">
        <title>Whole genome shotgun sequence of Flavihumibacter petaseus NBRC 106054.</title>
        <authorList>
            <person name="Miyazawa S."/>
            <person name="Hosoyama A."/>
            <person name="Hashimoto M."/>
            <person name="Noguchi M."/>
            <person name="Tsuchikane K."/>
            <person name="Ohji S."/>
            <person name="Yamazoe A."/>
            <person name="Ichikawa N."/>
            <person name="Kimura A."/>
            <person name="Fujita N."/>
        </authorList>
    </citation>
    <scope>NUCLEOTIDE SEQUENCE [LARGE SCALE GENOMIC DNA]</scope>
    <source>
        <strain evidence="7 8">NBRC 106054</strain>
    </source>
</reference>
<evidence type="ECO:0000259" key="5">
    <source>
        <dbReference type="Pfam" id="PF04542"/>
    </source>
</evidence>
<dbReference type="InterPro" id="IPR039425">
    <property type="entry name" value="RNA_pol_sigma-70-like"/>
</dbReference>
<dbReference type="Pfam" id="PF08281">
    <property type="entry name" value="Sigma70_r4_2"/>
    <property type="match status" value="1"/>
</dbReference>
<dbReference type="Proteomes" id="UP000033121">
    <property type="component" value="Unassembled WGS sequence"/>
</dbReference>
<dbReference type="GO" id="GO:0006352">
    <property type="term" value="P:DNA-templated transcription initiation"/>
    <property type="evidence" value="ECO:0007669"/>
    <property type="project" value="InterPro"/>
</dbReference>
<evidence type="ECO:0000256" key="2">
    <source>
        <dbReference type="ARBA" id="ARBA00023015"/>
    </source>
</evidence>
<evidence type="ECO:0000313" key="8">
    <source>
        <dbReference type="Proteomes" id="UP000033121"/>
    </source>
</evidence>
<keyword evidence="4" id="KW-0804">Transcription</keyword>
<dbReference type="SUPFAM" id="SSF88659">
    <property type="entry name" value="Sigma3 and sigma4 domains of RNA polymerase sigma factors"/>
    <property type="match status" value="1"/>
</dbReference>
<dbReference type="OrthoDB" id="1097528at2"/>
<name>A0A0E9N145_9BACT</name>
<protein>
    <submittedName>
        <fullName evidence="7">Putative RNA polymerase ECF-type sigma factor</fullName>
    </submittedName>
</protein>
<dbReference type="InterPro" id="IPR013325">
    <property type="entry name" value="RNA_pol_sigma_r2"/>
</dbReference>
<dbReference type="STRING" id="1220578.FPE01S_02_01750"/>
<comment type="caution">
    <text evidence="7">The sequence shown here is derived from an EMBL/GenBank/DDBJ whole genome shotgun (WGS) entry which is preliminary data.</text>
</comment>
<feature type="domain" description="RNA polymerase sigma factor 70 region 4 type 2" evidence="6">
    <location>
        <begin position="123"/>
        <end position="173"/>
    </location>
</feature>
<dbReference type="Gene3D" id="1.10.10.10">
    <property type="entry name" value="Winged helix-like DNA-binding domain superfamily/Winged helix DNA-binding domain"/>
    <property type="match status" value="1"/>
</dbReference>
<dbReference type="InterPro" id="IPR013249">
    <property type="entry name" value="RNA_pol_sigma70_r4_t2"/>
</dbReference>
<evidence type="ECO:0000256" key="4">
    <source>
        <dbReference type="ARBA" id="ARBA00023163"/>
    </source>
</evidence>
<dbReference type="PANTHER" id="PTHR43133:SF46">
    <property type="entry name" value="RNA POLYMERASE SIGMA-70 FACTOR ECF SUBFAMILY"/>
    <property type="match status" value="1"/>
</dbReference>
<dbReference type="NCBIfam" id="TIGR02937">
    <property type="entry name" value="sigma70-ECF"/>
    <property type="match status" value="1"/>
</dbReference>
<dbReference type="InterPro" id="IPR007627">
    <property type="entry name" value="RNA_pol_sigma70_r2"/>
</dbReference>
<dbReference type="InterPro" id="IPR036388">
    <property type="entry name" value="WH-like_DNA-bd_sf"/>
</dbReference>
<dbReference type="InterPro" id="IPR014284">
    <property type="entry name" value="RNA_pol_sigma-70_dom"/>
</dbReference>
<dbReference type="RefSeq" id="WP_046369010.1">
    <property type="nucleotide sequence ID" value="NZ_BBWV01000002.1"/>
</dbReference>
<dbReference type="AlphaFoldDB" id="A0A0E9N145"/>
<dbReference type="SUPFAM" id="SSF88946">
    <property type="entry name" value="Sigma2 domain of RNA polymerase sigma factors"/>
    <property type="match status" value="1"/>
</dbReference>
<accession>A0A0E9N145</accession>
<feature type="domain" description="RNA polymerase sigma-70 region 2" evidence="5">
    <location>
        <begin position="31"/>
        <end position="95"/>
    </location>
</feature>
<organism evidence="7 8">
    <name type="scientific">Flavihumibacter petaseus NBRC 106054</name>
    <dbReference type="NCBI Taxonomy" id="1220578"/>
    <lineage>
        <taxon>Bacteria</taxon>
        <taxon>Pseudomonadati</taxon>
        <taxon>Bacteroidota</taxon>
        <taxon>Chitinophagia</taxon>
        <taxon>Chitinophagales</taxon>
        <taxon>Chitinophagaceae</taxon>
        <taxon>Flavihumibacter</taxon>
    </lineage>
</organism>
<evidence type="ECO:0000256" key="3">
    <source>
        <dbReference type="ARBA" id="ARBA00023082"/>
    </source>
</evidence>
<dbReference type="EMBL" id="BBWV01000002">
    <property type="protein sequence ID" value="GAO43070.1"/>
    <property type="molecule type" value="Genomic_DNA"/>
</dbReference>
<keyword evidence="3" id="KW-0731">Sigma factor</keyword>
<proteinExistence type="inferred from homology"/>
<evidence type="ECO:0000313" key="7">
    <source>
        <dbReference type="EMBL" id="GAO43070.1"/>
    </source>
</evidence>
<comment type="similarity">
    <text evidence="1">Belongs to the sigma-70 factor family. ECF subfamily.</text>
</comment>
<keyword evidence="8" id="KW-1185">Reference proteome</keyword>
<dbReference type="GO" id="GO:0016987">
    <property type="term" value="F:sigma factor activity"/>
    <property type="evidence" value="ECO:0007669"/>
    <property type="project" value="UniProtKB-KW"/>
</dbReference>
<dbReference type="InterPro" id="IPR013324">
    <property type="entry name" value="RNA_pol_sigma_r3/r4-like"/>
</dbReference>
<gene>
    <name evidence="7" type="ORF">FPE01S_02_01750</name>
</gene>
<dbReference type="GO" id="GO:0003677">
    <property type="term" value="F:DNA binding"/>
    <property type="evidence" value="ECO:0007669"/>
    <property type="project" value="InterPro"/>
</dbReference>
<evidence type="ECO:0000256" key="1">
    <source>
        <dbReference type="ARBA" id="ARBA00010641"/>
    </source>
</evidence>
<dbReference type="Pfam" id="PF04542">
    <property type="entry name" value="Sigma70_r2"/>
    <property type="match status" value="1"/>
</dbReference>